<dbReference type="OMA" id="ISICHSG"/>
<dbReference type="Proteomes" id="UP000245119">
    <property type="component" value="Linkage Group LG2"/>
</dbReference>
<sequence>MASSHPELINTMAACETALHELRREAYLAVDAKGVNLSKTGPVTLLLIGTKDGQVYLFDVLTEPKILQTGELKDILESDSIVKVMHCCKTAAEALYWQFGVKLHNVFDTQLAHMQLQGRRYPSRMKLAEVCGLYCPQKAALLQERQEAELRWSKSEPDVWAKRPGTKEMIDCASQDVIVLIPELYEEMERIVKEKDLRSQLTTRTRKDIEATMDKKVKETIDREEDDMALAILQDFAKTTSVTHLSDITDEDVLAAIKRLRFDYLQKEGLPPNMRNLKIEFLTTEVDKIKKELDEKGDAIVPGSDMFSYLFISICHSGNSTPLKNLAKETEQRLDKIVLKDIASKYNKETPITHLAEFEKRTLSRSLYPKRENLDPVVLRLYWLQQEEDLDNTEKQFLENPSTFKINPRYLKNIKFFFSNSGVPTRLKTKARNFLESLQKKGLV</sequence>
<comment type="caution">
    <text evidence="2">The sequence shown here is derived from an EMBL/GenBank/DDBJ whole genome shotgun (WGS) entry which is preliminary data.</text>
</comment>
<dbReference type="InterPro" id="IPR012337">
    <property type="entry name" value="RNaseH-like_sf"/>
</dbReference>
<dbReference type="STRING" id="400727.A0A2T7PPM2"/>
<dbReference type="SMART" id="SM00474">
    <property type="entry name" value="35EXOc"/>
    <property type="match status" value="1"/>
</dbReference>
<dbReference type="InterPro" id="IPR002562">
    <property type="entry name" value="3'-5'_exonuclease_dom"/>
</dbReference>
<name>A0A2T7PPM2_POMCA</name>
<proteinExistence type="predicted"/>
<evidence type="ECO:0000313" key="3">
    <source>
        <dbReference type="Proteomes" id="UP000245119"/>
    </source>
</evidence>
<dbReference type="OrthoDB" id="368776at2759"/>
<dbReference type="PANTHER" id="PTHR46814:SF1">
    <property type="entry name" value="EGALITARIAN, ISOFORM B"/>
    <property type="match status" value="1"/>
</dbReference>
<organism evidence="2 3">
    <name type="scientific">Pomacea canaliculata</name>
    <name type="common">Golden apple snail</name>
    <dbReference type="NCBI Taxonomy" id="400727"/>
    <lineage>
        <taxon>Eukaryota</taxon>
        <taxon>Metazoa</taxon>
        <taxon>Spiralia</taxon>
        <taxon>Lophotrochozoa</taxon>
        <taxon>Mollusca</taxon>
        <taxon>Gastropoda</taxon>
        <taxon>Caenogastropoda</taxon>
        <taxon>Architaenioglossa</taxon>
        <taxon>Ampullarioidea</taxon>
        <taxon>Ampullariidae</taxon>
        <taxon>Pomacea</taxon>
    </lineage>
</organism>
<feature type="domain" description="3'-5' exonuclease" evidence="1">
    <location>
        <begin position="6"/>
        <end position="193"/>
    </location>
</feature>
<evidence type="ECO:0000313" key="2">
    <source>
        <dbReference type="EMBL" id="PVD35368.1"/>
    </source>
</evidence>
<accession>A0A2T7PPM2</accession>
<dbReference type="InterPro" id="IPR036397">
    <property type="entry name" value="RNaseH_sf"/>
</dbReference>
<dbReference type="Pfam" id="PF01612">
    <property type="entry name" value="DNA_pol_A_exo1"/>
    <property type="match status" value="1"/>
</dbReference>
<dbReference type="SUPFAM" id="SSF53098">
    <property type="entry name" value="Ribonuclease H-like"/>
    <property type="match status" value="1"/>
</dbReference>
<dbReference type="GO" id="GO:0008408">
    <property type="term" value="F:3'-5' exonuclease activity"/>
    <property type="evidence" value="ECO:0007669"/>
    <property type="project" value="InterPro"/>
</dbReference>
<dbReference type="PANTHER" id="PTHR46814">
    <property type="entry name" value="EGALITARIAN, ISOFORM B"/>
    <property type="match status" value="1"/>
</dbReference>
<dbReference type="Gene3D" id="3.30.420.10">
    <property type="entry name" value="Ribonuclease H-like superfamily/Ribonuclease H"/>
    <property type="match status" value="1"/>
</dbReference>
<evidence type="ECO:0000259" key="1">
    <source>
        <dbReference type="SMART" id="SM00474"/>
    </source>
</evidence>
<dbReference type="AlphaFoldDB" id="A0A2T7PPM2"/>
<protein>
    <recommendedName>
        <fullName evidence="1">3'-5' exonuclease domain-containing protein</fullName>
    </recommendedName>
</protein>
<gene>
    <name evidence="2" type="ORF">C0Q70_02328</name>
</gene>
<dbReference type="GO" id="GO:0003676">
    <property type="term" value="F:nucleic acid binding"/>
    <property type="evidence" value="ECO:0007669"/>
    <property type="project" value="InterPro"/>
</dbReference>
<reference evidence="2 3" key="1">
    <citation type="submission" date="2018-04" db="EMBL/GenBank/DDBJ databases">
        <title>The genome of golden apple snail Pomacea canaliculata provides insight into stress tolerance and invasive adaptation.</title>
        <authorList>
            <person name="Liu C."/>
            <person name="Liu B."/>
            <person name="Ren Y."/>
            <person name="Zhang Y."/>
            <person name="Wang H."/>
            <person name="Li S."/>
            <person name="Jiang F."/>
            <person name="Yin L."/>
            <person name="Zhang G."/>
            <person name="Qian W."/>
            <person name="Fan W."/>
        </authorList>
    </citation>
    <scope>NUCLEOTIDE SEQUENCE [LARGE SCALE GENOMIC DNA]</scope>
    <source>
        <strain evidence="2">SZHN2017</strain>
        <tissue evidence="2">Muscle</tissue>
    </source>
</reference>
<dbReference type="GO" id="GO:0006139">
    <property type="term" value="P:nucleobase-containing compound metabolic process"/>
    <property type="evidence" value="ECO:0007669"/>
    <property type="project" value="InterPro"/>
</dbReference>
<keyword evidence="3" id="KW-1185">Reference proteome</keyword>
<dbReference type="EMBL" id="PZQS01000002">
    <property type="protein sequence ID" value="PVD35368.1"/>
    <property type="molecule type" value="Genomic_DNA"/>
</dbReference>